<feature type="transmembrane region" description="Helical" evidence="9">
    <location>
        <begin position="229"/>
        <end position="253"/>
    </location>
</feature>
<comment type="subcellular location">
    <subcellularLocation>
        <location evidence="1">Membrane</location>
        <topology evidence="1">Multi-pass membrane protein</topology>
    </subcellularLocation>
</comment>
<accession>A0A819QWT8</accession>
<feature type="transmembrane region" description="Helical" evidence="9">
    <location>
        <begin position="126"/>
        <end position="149"/>
    </location>
</feature>
<evidence type="ECO:0000256" key="5">
    <source>
        <dbReference type="ARBA" id="ARBA00023136"/>
    </source>
</evidence>
<evidence type="ECO:0000256" key="8">
    <source>
        <dbReference type="SAM" id="Coils"/>
    </source>
</evidence>
<keyword evidence="3 9" id="KW-1133">Transmembrane helix</keyword>
<evidence type="ECO:0000259" key="10">
    <source>
        <dbReference type="PROSITE" id="PS50262"/>
    </source>
</evidence>
<dbReference type="Pfam" id="PF00001">
    <property type="entry name" value="7tm_1"/>
    <property type="match status" value="1"/>
</dbReference>
<dbReference type="SUPFAM" id="SSF81321">
    <property type="entry name" value="Family A G protein-coupled receptor-like"/>
    <property type="match status" value="1"/>
</dbReference>
<dbReference type="GO" id="GO:0016020">
    <property type="term" value="C:membrane"/>
    <property type="evidence" value="ECO:0007669"/>
    <property type="project" value="UniProtKB-SubCell"/>
</dbReference>
<keyword evidence="6" id="KW-0675">Receptor</keyword>
<feature type="transmembrane region" description="Helical" evidence="9">
    <location>
        <begin position="18"/>
        <end position="38"/>
    </location>
</feature>
<evidence type="ECO:0000313" key="12">
    <source>
        <dbReference type="Proteomes" id="UP000663844"/>
    </source>
</evidence>
<dbReference type="AlphaFoldDB" id="A0A819QWT8"/>
<evidence type="ECO:0000256" key="4">
    <source>
        <dbReference type="ARBA" id="ARBA00023040"/>
    </source>
</evidence>
<feature type="transmembrane region" description="Helical" evidence="9">
    <location>
        <begin position="273"/>
        <end position="294"/>
    </location>
</feature>
<dbReference type="Gene3D" id="1.20.1070.10">
    <property type="entry name" value="Rhodopsin 7-helix transmembrane proteins"/>
    <property type="match status" value="1"/>
</dbReference>
<dbReference type="GO" id="GO:0004930">
    <property type="term" value="F:G protein-coupled receptor activity"/>
    <property type="evidence" value="ECO:0007669"/>
    <property type="project" value="UniProtKB-KW"/>
</dbReference>
<evidence type="ECO:0000313" key="11">
    <source>
        <dbReference type="EMBL" id="CAF4038491.1"/>
    </source>
</evidence>
<organism evidence="11 12">
    <name type="scientific">Adineta steineri</name>
    <dbReference type="NCBI Taxonomy" id="433720"/>
    <lineage>
        <taxon>Eukaryota</taxon>
        <taxon>Metazoa</taxon>
        <taxon>Spiralia</taxon>
        <taxon>Gnathifera</taxon>
        <taxon>Rotifera</taxon>
        <taxon>Eurotatoria</taxon>
        <taxon>Bdelloidea</taxon>
        <taxon>Adinetida</taxon>
        <taxon>Adinetidae</taxon>
        <taxon>Adineta</taxon>
    </lineage>
</organism>
<feature type="transmembrane region" description="Helical" evidence="9">
    <location>
        <begin position="50"/>
        <end position="73"/>
    </location>
</feature>
<keyword evidence="4" id="KW-0297">G-protein coupled receptor</keyword>
<proteinExistence type="predicted"/>
<dbReference type="InterPro" id="IPR000276">
    <property type="entry name" value="GPCR_Rhodpsn"/>
</dbReference>
<keyword evidence="2 9" id="KW-0812">Transmembrane</keyword>
<dbReference type="InterPro" id="IPR050125">
    <property type="entry name" value="GPCR_opsins"/>
</dbReference>
<reference evidence="11" key="1">
    <citation type="submission" date="2021-02" db="EMBL/GenBank/DDBJ databases">
        <authorList>
            <person name="Nowell W R."/>
        </authorList>
    </citation>
    <scope>NUCLEOTIDE SEQUENCE</scope>
</reference>
<comment type="caution">
    <text evidence="11">The sequence shown here is derived from an EMBL/GenBank/DDBJ whole genome shotgun (WGS) entry which is preliminary data.</text>
</comment>
<feature type="transmembrane region" description="Helical" evidence="9">
    <location>
        <begin position="85"/>
        <end position="106"/>
    </location>
</feature>
<dbReference type="InterPro" id="IPR017452">
    <property type="entry name" value="GPCR_Rhodpsn_7TM"/>
</dbReference>
<feature type="transmembrane region" description="Helical" evidence="9">
    <location>
        <begin position="169"/>
        <end position="192"/>
    </location>
</feature>
<evidence type="ECO:0000256" key="6">
    <source>
        <dbReference type="ARBA" id="ARBA00023170"/>
    </source>
</evidence>
<feature type="domain" description="G-protein coupled receptors family 1 profile" evidence="10">
    <location>
        <begin position="12"/>
        <end position="293"/>
    </location>
</feature>
<evidence type="ECO:0000256" key="7">
    <source>
        <dbReference type="ARBA" id="ARBA00023224"/>
    </source>
</evidence>
<evidence type="ECO:0000256" key="1">
    <source>
        <dbReference type="ARBA" id="ARBA00004141"/>
    </source>
</evidence>
<dbReference type="EMBL" id="CAJOAZ010003991">
    <property type="protein sequence ID" value="CAF4038491.1"/>
    <property type="molecule type" value="Genomic_DNA"/>
</dbReference>
<dbReference type="PROSITE" id="PS50262">
    <property type="entry name" value="G_PROTEIN_RECEP_F1_2"/>
    <property type="match status" value="1"/>
</dbReference>
<keyword evidence="8" id="KW-0175">Coiled coil</keyword>
<evidence type="ECO:0000256" key="2">
    <source>
        <dbReference type="ARBA" id="ARBA00022692"/>
    </source>
</evidence>
<name>A0A819QWT8_9BILA</name>
<dbReference type="PANTHER" id="PTHR24240">
    <property type="entry name" value="OPSIN"/>
    <property type="match status" value="1"/>
</dbReference>
<keyword evidence="7" id="KW-0807">Transducer</keyword>
<protein>
    <recommendedName>
        <fullName evidence="10">G-protein coupled receptors family 1 profile domain-containing protein</fullName>
    </recommendedName>
</protein>
<evidence type="ECO:0000256" key="9">
    <source>
        <dbReference type="SAM" id="Phobius"/>
    </source>
</evidence>
<evidence type="ECO:0000256" key="3">
    <source>
        <dbReference type="ARBA" id="ARBA00022989"/>
    </source>
</evidence>
<feature type="coiled-coil region" evidence="8">
    <location>
        <begin position="197"/>
        <end position="224"/>
    </location>
</feature>
<gene>
    <name evidence="11" type="ORF">OXD698_LOCUS31766</name>
</gene>
<dbReference type="Proteomes" id="UP000663844">
    <property type="component" value="Unassembled WGS sequence"/>
</dbReference>
<keyword evidence="5 9" id="KW-0472">Membrane</keyword>
<sequence>MSSVSETLTNIQNEAAPYIYYTELFLGFIGCSMNILLFSRRQFRTMSISISSVAMWTTLSTGVISCIYTIHYADPSVTSVFYCKFRNYLQIFAYMIMRWSLAFACLDRVALSSSNIRWHSFSKVHVAYRVVAIMIVTWLILPVPSLFYYNIKGPICAAIYNRATQYYHPIFIIITGFIIPVSIMIISAFLIYNNLVKKRKRRQLMNTQQQQQEIRNQTNNQQRKRDRQVLWILLCQSIAYICATIPWLIYLTYSTIAVSVTNKSSERLVIERFAYFLVEPIQYLFPMSSFYLYVMTSSMYRKEFIMLIRSLLPQRWFNNNNNNNRIIPITDSSNKRIVNGPQIQLKTTEEVMNPSENIPTPATGIIIK</sequence>